<gene>
    <name evidence="9" type="ORF">B0I71DRAFT_131594</name>
    <name evidence="8" type="ORF">YALI1_F33681g</name>
</gene>
<evidence type="ECO:0000256" key="3">
    <source>
        <dbReference type="ARBA" id="ARBA00023002"/>
    </source>
</evidence>
<dbReference type="Gene3D" id="3.40.309.10">
    <property type="entry name" value="Aldehyde Dehydrogenase, Chain A, domain 2"/>
    <property type="match status" value="1"/>
</dbReference>
<dbReference type="VEuPathDB" id="FungiDB:YALI1_F33681g"/>
<evidence type="ECO:0000256" key="5">
    <source>
        <dbReference type="RuleBase" id="RU003345"/>
    </source>
</evidence>
<evidence type="ECO:0000313" key="9">
    <source>
        <dbReference type="EMBL" id="RDW26071.1"/>
    </source>
</evidence>
<dbReference type="SUPFAM" id="SSF53720">
    <property type="entry name" value="ALDH-like"/>
    <property type="match status" value="1"/>
</dbReference>
<dbReference type="FunFam" id="3.40.605.10:FF:000023">
    <property type="entry name" value="Succinate-semialdehyde dehydrogenase (Eurofung)"/>
    <property type="match status" value="1"/>
</dbReference>
<dbReference type="InterPro" id="IPR015590">
    <property type="entry name" value="Aldehyde_DH_dom"/>
</dbReference>
<dbReference type="PROSITE" id="PS00687">
    <property type="entry name" value="ALDEHYDE_DEHYDR_GLU"/>
    <property type="match status" value="1"/>
</dbReference>
<keyword evidence="3 5" id="KW-0560">Oxidoreductase</keyword>
<name>A0A1D8NQ28_YARLL</name>
<evidence type="ECO:0000313" key="10">
    <source>
        <dbReference type="Proteomes" id="UP000182444"/>
    </source>
</evidence>
<dbReference type="InterPro" id="IPR050740">
    <property type="entry name" value="Aldehyde_DH_Superfamily"/>
</dbReference>
<evidence type="ECO:0000313" key="11">
    <source>
        <dbReference type="Proteomes" id="UP000256601"/>
    </source>
</evidence>
<dbReference type="AlphaFoldDB" id="A0A1D8NQ28"/>
<dbReference type="EMBL" id="KZ858988">
    <property type="protein sequence ID" value="RDW26071.1"/>
    <property type="molecule type" value="Genomic_DNA"/>
</dbReference>
<proteinExistence type="inferred from homology"/>
<reference evidence="9 11" key="2">
    <citation type="submission" date="2018-07" db="EMBL/GenBank/DDBJ databases">
        <title>Draft Genome Assemblies for Five Robust Yarrowia lipolytica Strains Exhibiting High Lipid Production and Pentose Sugar Utilization and Sugar Alcohol Secretion from Undetoxified Lignocellulosic Biomass Hydrolysates.</title>
        <authorList>
            <consortium name="DOE Joint Genome Institute"/>
            <person name="Walker C."/>
            <person name="Ryu S."/>
            <person name="Na H."/>
            <person name="Zane M."/>
            <person name="LaButti K."/>
            <person name="Lipzen A."/>
            <person name="Haridas S."/>
            <person name="Barry K."/>
            <person name="Grigoriev I.V."/>
            <person name="Quarterman J."/>
            <person name="Slininger P."/>
            <person name="Dien B."/>
            <person name="Trinh C.T."/>
        </authorList>
    </citation>
    <scope>NUCLEOTIDE SEQUENCE [LARGE SCALE GENOMIC DNA]</scope>
    <source>
        <strain evidence="9 11">YB392</strain>
    </source>
</reference>
<evidence type="ECO:0000256" key="4">
    <source>
        <dbReference type="PROSITE-ProRule" id="PRU10007"/>
    </source>
</evidence>
<organism evidence="8 10">
    <name type="scientific">Yarrowia lipolytica</name>
    <name type="common">Candida lipolytica</name>
    <dbReference type="NCBI Taxonomy" id="4952"/>
    <lineage>
        <taxon>Eukaryota</taxon>
        <taxon>Fungi</taxon>
        <taxon>Dikarya</taxon>
        <taxon>Ascomycota</taxon>
        <taxon>Saccharomycotina</taxon>
        <taxon>Dipodascomycetes</taxon>
        <taxon>Dipodascales</taxon>
        <taxon>Dipodascales incertae sedis</taxon>
        <taxon>Yarrowia</taxon>
    </lineage>
</organism>
<dbReference type="GO" id="GO:0005737">
    <property type="term" value="C:cytoplasm"/>
    <property type="evidence" value="ECO:0007669"/>
    <property type="project" value="TreeGrafter"/>
</dbReference>
<dbReference type="NCBIfam" id="TIGR01780">
    <property type="entry name" value="SSADH"/>
    <property type="match status" value="1"/>
</dbReference>
<reference evidence="8 10" key="1">
    <citation type="journal article" date="2016" name="PLoS ONE">
        <title>Sequence Assembly of Yarrowia lipolytica Strain W29/CLIB89 Shows Transposable Element Diversity.</title>
        <authorList>
            <person name="Magnan C."/>
            <person name="Yu J."/>
            <person name="Chang I."/>
            <person name="Jahn E."/>
            <person name="Kanomata Y."/>
            <person name="Wu J."/>
            <person name="Zeller M."/>
            <person name="Oakes M."/>
            <person name="Baldi P."/>
            <person name="Sandmeyer S."/>
        </authorList>
    </citation>
    <scope>NUCLEOTIDE SEQUENCE [LARGE SCALE GENOMIC DNA]</scope>
    <source>
        <strain evidence="8">CLIB89</strain>
        <strain evidence="10">CLIB89(W29)</strain>
    </source>
</reference>
<accession>A0A1D8NQ28</accession>
<dbReference type="UniPathway" id="UPA00733"/>
<comment type="similarity">
    <text evidence="2 5">Belongs to the aldehyde dehydrogenase family.</text>
</comment>
<dbReference type="GO" id="GO:0009450">
    <property type="term" value="P:gamma-aminobutyric acid catabolic process"/>
    <property type="evidence" value="ECO:0007669"/>
    <property type="project" value="UniProtKB-UniPathway"/>
</dbReference>
<dbReference type="EC" id="1.2.1.16" evidence="6"/>
<dbReference type="Proteomes" id="UP000256601">
    <property type="component" value="Unassembled WGS sequence"/>
</dbReference>
<dbReference type="Gene3D" id="3.40.605.10">
    <property type="entry name" value="Aldehyde Dehydrogenase, Chain A, domain 1"/>
    <property type="match status" value="1"/>
</dbReference>
<dbReference type="Proteomes" id="UP000182444">
    <property type="component" value="Chromosome 1F"/>
</dbReference>
<dbReference type="Pfam" id="PF00171">
    <property type="entry name" value="Aldedh"/>
    <property type="match status" value="1"/>
</dbReference>
<comment type="catalytic activity">
    <reaction evidence="6">
        <text>succinate semialdehyde + NADP(+) + H2O = succinate + NADPH + 2 H(+)</text>
        <dbReference type="Rhea" id="RHEA:13213"/>
        <dbReference type="ChEBI" id="CHEBI:15377"/>
        <dbReference type="ChEBI" id="CHEBI:15378"/>
        <dbReference type="ChEBI" id="CHEBI:30031"/>
        <dbReference type="ChEBI" id="CHEBI:57706"/>
        <dbReference type="ChEBI" id="CHEBI:57783"/>
        <dbReference type="ChEBI" id="CHEBI:58349"/>
        <dbReference type="EC" id="1.2.1.16"/>
    </reaction>
</comment>
<protein>
    <recommendedName>
        <fullName evidence="6">Succinate-semialdehyde dehydrogenase</fullName>
        <ecNumber evidence="6">1.2.1.16</ecNumber>
    </recommendedName>
</protein>
<sequence>MLRALNTVQRLSSTRAMSTSSISSLLKNPNLLRNQGYVNGQWVSSKTGDTFSVENPATGETLGQVPEFSVAEADEAVQHAQTAFKTFKHTTGRERSKMLRKWYDLMQENAGDLATLVTLENGKSLADAKGEIGYGASFFEWFSEEAPRIYGDIIPSANPANRIYTIKQPIGVCGIITPWNFPSAMITRKAAAAVAAGCTMVIKPGSETPYSALALAYLAEQAGIPKGVVNVVTTKKNTRAFGNALCENPTVKKVSFTGSTGVGKTLMGASASTLKKLSFELGGNAPFIVFEDADIDRAVDGAIASKFRGTGQTCVCANRIYVHESIAEKFAERMAAVVKDFKVGNGLDPNTTHGPLIHEGAKGKIQEQVDDAVKKGGKVLIGGSDAPEIGKAFFQPTVISGAKSDMLIASEETFGPIAAIFPFKTDAEVIELANKAEVGLAGYFYSKDVYRIQQVAEALEVGMVGVNTGLMTECALPFGGIKESGFGREGSKYGLDDYMVLKTIVVSGVEPHIQP</sequence>
<feature type="active site" evidence="4">
    <location>
        <position position="280"/>
    </location>
</feature>
<dbReference type="CDD" id="cd07103">
    <property type="entry name" value="ALDH_F5_SSADH_GabD"/>
    <property type="match status" value="1"/>
</dbReference>
<dbReference type="eggNOG" id="KOG2451">
    <property type="taxonomic scope" value="Eukaryota"/>
</dbReference>
<feature type="domain" description="Aldehyde dehydrogenase" evidence="7">
    <location>
        <begin position="42"/>
        <end position="504"/>
    </location>
</feature>
<comment type="pathway">
    <text evidence="1 6">Amino-acid degradation; 4-aminobutanoate degradation.</text>
</comment>
<dbReference type="PANTHER" id="PTHR43353:SF5">
    <property type="entry name" value="SUCCINATE-SEMIALDEHYDE DEHYDROGENASE, MITOCHONDRIAL"/>
    <property type="match status" value="1"/>
</dbReference>
<dbReference type="InterPro" id="IPR016162">
    <property type="entry name" value="Ald_DH_N"/>
</dbReference>
<dbReference type="InterPro" id="IPR010102">
    <property type="entry name" value="Succ_semiAld_DH"/>
</dbReference>
<dbReference type="PANTHER" id="PTHR43353">
    <property type="entry name" value="SUCCINATE-SEMIALDEHYDE DEHYDROGENASE, MITOCHONDRIAL"/>
    <property type="match status" value="1"/>
</dbReference>
<dbReference type="InterPro" id="IPR016161">
    <property type="entry name" value="Ald_DH/histidinol_DH"/>
</dbReference>
<evidence type="ECO:0000256" key="1">
    <source>
        <dbReference type="ARBA" id="ARBA00005176"/>
    </source>
</evidence>
<evidence type="ECO:0000259" key="7">
    <source>
        <dbReference type="Pfam" id="PF00171"/>
    </source>
</evidence>
<dbReference type="KEGG" id="yli:2908948"/>
<dbReference type="VEuPathDB" id="FungiDB:YALI0_F26191g"/>
<dbReference type="RefSeq" id="XP_505898.1">
    <property type="nucleotide sequence ID" value="XM_505898.1"/>
</dbReference>
<evidence type="ECO:0000256" key="2">
    <source>
        <dbReference type="ARBA" id="ARBA00009986"/>
    </source>
</evidence>
<dbReference type="GO" id="GO:0004777">
    <property type="term" value="F:succinate-semialdehyde dehydrogenase (NAD+) activity"/>
    <property type="evidence" value="ECO:0007669"/>
    <property type="project" value="UniProtKB-UniRule"/>
</dbReference>
<dbReference type="OMA" id="IGELFCK"/>
<dbReference type="InterPro" id="IPR029510">
    <property type="entry name" value="Ald_DH_CS_GLU"/>
</dbReference>
<dbReference type="GeneID" id="2908948"/>
<evidence type="ECO:0000256" key="6">
    <source>
        <dbReference type="RuleBase" id="RU365091"/>
    </source>
</evidence>
<dbReference type="OrthoDB" id="310895at2759"/>
<dbReference type="InterPro" id="IPR016163">
    <property type="entry name" value="Ald_DH_C"/>
</dbReference>
<dbReference type="FunFam" id="3.40.309.10:FF:000004">
    <property type="entry name" value="Succinate-semialdehyde dehydrogenase I"/>
    <property type="match status" value="1"/>
</dbReference>
<dbReference type="EMBL" id="CP017558">
    <property type="protein sequence ID" value="AOW07730.1"/>
    <property type="molecule type" value="Genomic_DNA"/>
</dbReference>
<comment type="catalytic activity">
    <reaction evidence="6">
        <text>succinate semialdehyde + NAD(+) + H2O = succinate + NADH + 2 H(+)</text>
        <dbReference type="Rhea" id="RHEA:13217"/>
        <dbReference type="ChEBI" id="CHEBI:15377"/>
        <dbReference type="ChEBI" id="CHEBI:15378"/>
        <dbReference type="ChEBI" id="CHEBI:30031"/>
        <dbReference type="ChEBI" id="CHEBI:57540"/>
        <dbReference type="ChEBI" id="CHEBI:57706"/>
        <dbReference type="ChEBI" id="CHEBI:57945"/>
        <dbReference type="EC" id="1.2.1.16"/>
    </reaction>
</comment>
<evidence type="ECO:0000313" key="8">
    <source>
        <dbReference type="EMBL" id="AOW07730.1"/>
    </source>
</evidence>